<proteinExistence type="predicted"/>
<evidence type="ECO:0000313" key="1">
    <source>
        <dbReference type="EMBL" id="KAJ9059660.1"/>
    </source>
</evidence>
<accession>A0ACC2SBF2</accession>
<comment type="caution">
    <text evidence="1">The sequence shown here is derived from an EMBL/GenBank/DDBJ whole genome shotgun (WGS) entry which is preliminary data.</text>
</comment>
<dbReference type="Proteomes" id="UP001165960">
    <property type="component" value="Unassembled WGS sequence"/>
</dbReference>
<gene>
    <name evidence="1" type="ORF">DSO57_1039139</name>
</gene>
<evidence type="ECO:0000313" key="2">
    <source>
        <dbReference type="Proteomes" id="UP001165960"/>
    </source>
</evidence>
<dbReference type="EMBL" id="QTSX02005563">
    <property type="protein sequence ID" value="KAJ9059660.1"/>
    <property type="molecule type" value="Genomic_DNA"/>
</dbReference>
<organism evidence="1 2">
    <name type="scientific">Entomophthora muscae</name>
    <dbReference type="NCBI Taxonomy" id="34485"/>
    <lineage>
        <taxon>Eukaryota</taxon>
        <taxon>Fungi</taxon>
        <taxon>Fungi incertae sedis</taxon>
        <taxon>Zoopagomycota</taxon>
        <taxon>Entomophthoromycotina</taxon>
        <taxon>Entomophthoromycetes</taxon>
        <taxon>Entomophthorales</taxon>
        <taxon>Entomophthoraceae</taxon>
        <taxon>Entomophthora</taxon>
    </lineage>
</organism>
<protein>
    <submittedName>
        <fullName evidence="1">Uncharacterized protein</fullName>
    </submittedName>
</protein>
<reference evidence="1" key="1">
    <citation type="submission" date="2022-04" db="EMBL/GenBank/DDBJ databases">
        <title>Genome of the entomopathogenic fungus Entomophthora muscae.</title>
        <authorList>
            <person name="Elya C."/>
            <person name="Lovett B.R."/>
            <person name="Lee E."/>
            <person name="Macias A.M."/>
            <person name="Hajek A.E."/>
            <person name="De Bivort B.L."/>
            <person name="Kasson M.T."/>
            <person name="De Fine Licht H.H."/>
            <person name="Stajich J.E."/>
        </authorList>
    </citation>
    <scope>NUCLEOTIDE SEQUENCE</scope>
    <source>
        <strain evidence="1">Berkeley</strain>
    </source>
</reference>
<keyword evidence="2" id="KW-1185">Reference proteome</keyword>
<sequence>MLEIPPTPPDNCASCPGLHYLVRIAPIVYLAFQARPASPVGVQPESGMGHDNKYHPPKANLEGGNVVNATIHCRTNLSLLLFPFKMSLAPKWEIQLFSFLILQNSLAPLILVASDPTVHVLFCGKATHSIHIFVFVSSRTLVPL</sequence>
<name>A0ACC2SBF2_9FUNG</name>